<dbReference type="Pfam" id="PF06808">
    <property type="entry name" value="DctM"/>
    <property type="match status" value="1"/>
</dbReference>
<dbReference type="RefSeq" id="WP_133955295.1">
    <property type="nucleotide sequence ID" value="NZ_SORI01000001.1"/>
</dbReference>
<feature type="transmembrane region" description="Helical" evidence="1">
    <location>
        <begin position="205"/>
        <end position="227"/>
    </location>
</feature>
<feature type="transmembrane region" description="Helical" evidence="1">
    <location>
        <begin position="560"/>
        <end position="580"/>
    </location>
</feature>
<reference evidence="3 4" key="1">
    <citation type="submission" date="2019-03" db="EMBL/GenBank/DDBJ databases">
        <title>Genomic Encyclopedia of Type Strains, Phase IV (KMG-IV): sequencing the most valuable type-strain genomes for metagenomic binning, comparative biology and taxonomic classification.</title>
        <authorList>
            <person name="Goeker M."/>
        </authorList>
    </citation>
    <scope>NUCLEOTIDE SEQUENCE [LARGE SCALE GENOMIC DNA]</scope>
    <source>
        <strain evidence="3 4">DSM 25964</strain>
    </source>
</reference>
<feature type="transmembrane region" description="Helical" evidence="1">
    <location>
        <begin position="372"/>
        <end position="391"/>
    </location>
</feature>
<gene>
    <name evidence="3" type="ORF">C8D99_101126</name>
</gene>
<evidence type="ECO:0000259" key="2">
    <source>
        <dbReference type="Pfam" id="PF06808"/>
    </source>
</evidence>
<comment type="caution">
    <text evidence="3">The sequence shown here is derived from an EMBL/GenBank/DDBJ whole genome shotgun (WGS) entry which is preliminary data.</text>
</comment>
<dbReference type="InterPro" id="IPR010656">
    <property type="entry name" value="DctM"/>
</dbReference>
<dbReference type="EMBL" id="SORI01000001">
    <property type="protein sequence ID" value="TDY64980.1"/>
    <property type="molecule type" value="Genomic_DNA"/>
</dbReference>
<accession>A0A4R8MGD0</accession>
<organism evidence="3 4">
    <name type="scientific">Aminivibrio pyruvatiphilus</name>
    <dbReference type="NCBI Taxonomy" id="1005740"/>
    <lineage>
        <taxon>Bacteria</taxon>
        <taxon>Thermotogati</taxon>
        <taxon>Synergistota</taxon>
        <taxon>Synergistia</taxon>
        <taxon>Synergistales</taxon>
        <taxon>Aminobacteriaceae</taxon>
        <taxon>Aminivibrio</taxon>
    </lineage>
</organism>
<feature type="transmembrane region" description="Helical" evidence="1">
    <location>
        <begin position="106"/>
        <end position="124"/>
    </location>
</feature>
<feature type="transmembrane region" description="Helical" evidence="1">
    <location>
        <begin position="78"/>
        <end position="94"/>
    </location>
</feature>
<feature type="domain" description="TRAP C4-dicarboxylate transport system permease DctM subunit" evidence="2">
    <location>
        <begin position="146"/>
        <end position="584"/>
    </location>
</feature>
<keyword evidence="1" id="KW-0472">Membrane</keyword>
<dbReference type="Proteomes" id="UP000295066">
    <property type="component" value="Unassembled WGS sequence"/>
</dbReference>
<dbReference type="InterPro" id="IPR011853">
    <property type="entry name" value="TRAP_DctM-Dct_fused"/>
</dbReference>
<feature type="transmembrane region" description="Helical" evidence="1">
    <location>
        <begin position="51"/>
        <end position="72"/>
    </location>
</feature>
<protein>
    <submittedName>
        <fullName evidence="3">TRAP transporter 4TM/12TM fusion protein</fullName>
    </submittedName>
</protein>
<feature type="transmembrane region" description="Helical" evidence="1">
    <location>
        <begin position="465"/>
        <end position="487"/>
    </location>
</feature>
<dbReference type="NCBIfam" id="TIGR02123">
    <property type="entry name" value="TRAP_fused"/>
    <property type="match status" value="1"/>
</dbReference>
<evidence type="ECO:0000313" key="3">
    <source>
        <dbReference type="EMBL" id="TDY64980.1"/>
    </source>
</evidence>
<evidence type="ECO:0000313" key="4">
    <source>
        <dbReference type="Proteomes" id="UP000295066"/>
    </source>
</evidence>
<dbReference type="PANTHER" id="PTHR43849:SF2">
    <property type="entry name" value="BLL3936 PROTEIN"/>
    <property type="match status" value="1"/>
</dbReference>
<feature type="transmembrane region" description="Helical" evidence="1">
    <location>
        <begin position="499"/>
        <end position="527"/>
    </location>
</feature>
<evidence type="ECO:0000256" key="1">
    <source>
        <dbReference type="SAM" id="Phobius"/>
    </source>
</evidence>
<name>A0A4R8MGD0_9BACT</name>
<dbReference type="OrthoDB" id="464at2"/>
<feature type="transmembrane region" description="Helical" evidence="1">
    <location>
        <begin position="130"/>
        <end position="152"/>
    </location>
</feature>
<dbReference type="AlphaFoldDB" id="A0A4R8MGD0"/>
<keyword evidence="1" id="KW-0812">Transmembrane</keyword>
<sequence>MVENNEIKPQEDILDSSAAEKASETIDVEKILEKYDRESASRTLSTFWQNVVRFVCIAFSLFQLYTAAFGVFEAQIQRAIHLGFALVLVYLLYPARLSKRKEGVKWLDVLFALLGLAVGAYVVVEYTDLMMRAGLPTTGDIVFGALCILLVLEASRRVVGIPITIVAMFFLAYAYWGPYFPGMFAHRGFSYTRIITHMYVTTEGILGMPVGVAATFVYMFILFGAFLHKTGLGKFFIDLALAATGHRIGGPAKVAVLASGFFGTISGSSVANTVTTGTFTIPLMKSIGYKPEFAGAVEAAASTGGQLMPPIMGAAAFVMSQFIGIAYIEIAIAAALPALLYYLAVGFMVHMEAKRLGLQGIPKDRLPNLKKVLSEGWHLLLPLFVIVYLLVKGYTPLRAALVCIVVTVAIAMMKKSTRLNVKDILDALESGARSAIGVSAACACAGIIIGVVTLTGVGLKIANGIVVLSGGSFFLTLFLTMIASIILGMGLPTTAKYIVLASMAAPAIMKFGVPIMAAHLFIFYFGIVADLTPPVALVSYAAAGIAQSNPMKTGFTGLRLAMAGFLIPYIFVYNPGILLIDTTPLDVVLIAATSILGAFSLALAGSGFWMRPLNIIERLVLFGSAISLIFPGTLTDIGGAVVLAGIWFLQKQGLKRDALK</sequence>
<feature type="transmembrane region" description="Helical" evidence="1">
    <location>
        <begin position="434"/>
        <end position="459"/>
    </location>
</feature>
<feature type="transmembrane region" description="Helical" evidence="1">
    <location>
        <begin position="587"/>
        <end position="609"/>
    </location>
</feature>
<feature type="transmembrane region" description="Helical" evidence="1">
    <location>
        <begin position="621"/>
        <end position="649"/>
    </location>
</feature>
<feature type="transmembrane region" description="Helical" evidence="1">
    <location>
        <begin position="159"/>
        <end position="176"/>
    </location>
</feature>
<feature type="transmembrane region" description="Helical" evidence="1">
    <location>
        <begin position="397"/>
        <end position="413"/>
    </location>
</feature>
<keyword evidence="4" id="KW-1185">Reference proteome</keyword>
<keyword evidence="1" id="KW-1133">Transmembrane helix</keyword>
<proteinExistence type="predicted"/>
<dbReference type="PANTHER" id="PTHR43849">
    <property type="entry name" value="BLL3936 PROTEIN"/>
    <property type="match status" value="1"/>
</dbReference>